<dbReference type="AlphaFoldDB" id="A0A1E8QBJ3"/>
<feature type="chain" id="PRO_5039179391" description="DUF5642 domain-containing protein" evidence="1">
    <location>
        <begin position="23"/>
        <end position="222"/>
    </location>
</feature>
<accession>A0A1E8QBJ3</accession>
<gene>
    <name evidence="3" type="ORF">BEL07_00660</name>
</gene>
<dbReference type="OrthoDB" id="4641260at2"/>
<reference evidence="3 4" key="1">
    <citation type="submission" date="2016-09" db="EMBL/GenBank/DDBJ databases">
        <title>genome sequence of Mycobacterium sp. 739 SCH.</title>
        <authorList>
            <person name="Greninger A.L."/>
            <person name="Qin X."/>
            <person name="Jerome K."/>
            <person name="Vora S."/>
            <person name="Quinn K."/>
        </authorList>
    </citation>
    <scope>NUCLEOTIDE SEQUENCE [LARGE SCALE GENOMIC DNA]</scope>
    <source>
        <strain evidence="3 4">SCH</strain>
    </source>
</reference>
<dbReference type="EMBL" id="MCHX01000001">
    <property type="protein sequence ID" value="OFJ55816.1"/>
    <property type="molecule type" value="Genomic_DNA"/>
</dbReference>
<evidence type="ECO:0000313" key="4">
    <source>
        <dbReference type="Proteomes" id="UP000178953"/>
    </source>
</evidence>
<feature type="domain" description="DUF5642" evidence="2">
    <location>
        <begin position="41"/>
        <end position="219"/>
    </location>
</feature>
<keyword evidence="4" id="KW-1185">Reference proteome</keyword>
<organism evidence="3 4">
    <name type="scientific">Mycolicibacterium grossiae</name>
    <dbReference type="NCBI Taxonomy" id="1552759"/>
    <lineage>
        <taxon>Bacteria</taxon>
        <taxon>Bacillati</taxon>
        <taxon>Actinomycetota</taxon>
        <taxon>Actinomycetes</taxon>
        <taxon>Mycobacteriales</taxon>
        <taxon>Mycobacteriaceae</taxon>
        <taxon>Mycolicibacterium</taxon>
    </lineage>
</organism>
<proteinExistence type="predicted"/>
<name>A0A1E8QBJ3_9MYCO</name>
<comment type="caution">
    <text evidence="3">The sequence shown here is derived from an EMBL/GenBank/DDBJ whole genome shotgun (WGS) entry which is preliminary data.</text>
</comment>
<evidence type="ECO:0000313" key="3">
    <source>
        <dbReference type="EMBL" id="OFJ55816.1"/>
    </source>
</evidence>
<evidence type="ECO:0000259" key="2">
    <source>
        <dbReference type="Pfam" id="PF18702"/>
    </source>
</evidence>
<dbReference type="Pfam" id="PF18702">
    <property type="entry name" value="DUF5642"/>
    <property type="match status" value="1"/>
</dbReference>
<dbReference type="InterPro" id="IPR041313">
    <property type="entry name" value="DUF5642"/>
</dbReference>
<keyword evidence="1" id="KW-0732">Signal</keyword>
<dbReference type="Proteomes" id="UP000178953">
    <property type="component" value="Unassembled WGS sequence"/>
</dbReference>
<sequence>MRVLASCVALAVCAGCASPDPAPPAPTSSAATTPAASAVIDTGQVGRTRALLPPGFDFGGVPVRVAPVALWGLGAQWVAEPQRCAVLAEPPIDTPAQGWSASGPGAIVYVVVAASPVTLDDAVRAECGTFAVQAGHTSGVVRDVEAPAVDGAATIGLQVDATTVVEGGTETHSQAQTLSAYLPGHLVSVTVVTDPGSTDDLVGAEFPATLLSRTVSALRGER</sequence>
<protein>
    <recommendedName>
        <fullName evidence="2">DUF5642 domain-containing protein</fullName>
    </recommendedName>
</protein>
<evidence type="ECO:0000256" key="1">
    <source>
        <dbReference type="SAM" id="SignalP"/>
    </source>
</evidence>
<feature type="signal peptide" evidence="1">
    <location>
        <begin position="1"/>
        <end position="22"/>
    </location>
</feature>
<dbReference type="RefSeq" id="WP_070351243.1">
    <property type="nucleotide sequence ID" value="NZ_CP043474.1"/>
</dbReference>